<dbReference type="EMBL" id="JBBPBN010000004">
    <property type="protein sequence ID" value="KAK9040220.1"/>
    <property type="molecule type" value="Genomic_DNA"/>
</dbReference>
<reference evidence="1 2" key="1">
    <citation type="journal article" date="2024" name="G3 (Bethesda)">
        <title>Genome assembly of Hibiscus sabdariffa L. provides insights into metabolisms of medicinal natural products.</title>
        <authorList>
            <person name="Kim T."/>
        </authorList>
    </citation>
    <scope>NUCLEOTIDE SEQUENCE [LARGE SCALE GENOMIC DNA]</scope>
    <source>
        <strain evidence="1">TK-2024</strain>
        <tissue evidence="1">Old leaves</tissue>
    </source>
</reference>
<organism evidence="1 2">
    <name type="scientific">Hibiscus sabdariffa</name>
    <name type="common">roselle</name>
    <dbReference type="NCBI Taxonomy" id="183260"/>
    <lineage>
        <taxon>Eukaryota</taxon>
        <taxon>Viridiplantae</taxon>
        <taxon>Streptophyta</taxon>
        <taxon>Embryophyta</taxon>
        <taxon>Tracheophyta</taxon>
        <taxon>Spermatophyta</taxon>
        <taxon>Magnoliopsida</taxon>
        <taxon>eudicotyledons</taxon>
        <taxon>Gunneridae</taxon>
        <taxon>Pentapetalae</taxon>
        <taxon>rosids</taxon>
        <taxon>malvids</taxon>
        <taxon>Malvales</taxon>
        <taxon>Malvaceae</taxon>
        <taxon>Malvoideae</taxon>
        <taxon>Hibiscus</taxon>
    </lineage>
</organism>
<comment type="caution">
    <text evidence="1">The sequence shown here is derived from an EMBL/GenBank/DDBJ whole genome shotgun (WGS) entry which is preliminary data.</text>
</comment>
<name>A0ABR2TS96_9ROSI</name>
<proteinExistence type="predicted"/>
<gene>
    <name evidence="1" type="ORF">V6N11_015394</name>
</gene>
<dbReference type="Proteomes" id="UP001396334">
    <property type="component" value="Unassembled WGS sequence"/>
</dbReference>
<protein>
    <submittedName>
        <fullName evidence="1">Uncharacterized protein</fullName>
    </submittedName>
</protein>
<evidence type="ECO:0000313" key="1">
    <source>
        <dbReference type="EMBL" id="KAK9040220.1"/>
    </source>
</evidence>
<keyword evidence="2" id="KW-1185">Reference proteome</keyword>
<evidence type="ECO:0000313" key="2">
    <source>
        <dbReference type="Proteomes" id="UP001396334"/>
    </source>
</evidence>
<accession>A0ABR2TS96</accession>
<sequence length="115" mass="12892">MIEYPSIALSIAAFSVVKPNRCHGVKSTKLANSMTEKVWVSIERLQRALAVAASILQVPLLAARAVRARRKAQVRRWLESPSGGAMLFRTQRICWARVRVASLLSIVFYLSKLQQ</sequence>